<evidence type="ECO:0000259" key="2">
    <source>
        <dbReference type="Pfam" id="PF11611"/>
    </source>
</evidence>
<keyword evidence="1" id="KW-0732">Signal</keyword>
<name>A0ABT1DWX7_9ACTN</name>
<dbReference type="RefSeq" id="WP_253241431.1">
    <property type="nucleotide sequence ID" value="NZ_JAMYJR010000037.1"/>
</dbReference>
<proteinExistence type="predicted"/>
<feature type="domain" description="DUF4352" evidence="2">
    <location>
        <begin position="54"/>
        <end position="151"/>
    </location>
</feature>
<reference evidence="3 4" key="1">
    <citation type="submission" date="2022-06" db="EMBL/GenBank/DDBJ databases">
        <title>New Species of the Genus Actinoplanes, ActinopZanes ferrugineus.</title>
        <authorList>
            <person name="Ding P."/>
        </authorList>
    </citation>
    <scope>NUCLEOTIDE SEQUENCE [LARGE SCALE GENOMIC DNA]</scope>
    <source>
        <strain evidence="3 4">TRM88003</strain>
    </source>
</reference>
<accession>A0ABT1DWX7</accession>
<comment type="caution">
    <text evidence="3">The sequence shown here is derived from an EMBL/GenBank/DDBJ whole genome shotgun (WGS) entry which is preliminary data.</text>
</comment>
<dbReference type="Pfam" id="PF11611">
    <property type="entry name" value="DUF4352"/>
    <property type="match status" value="1"/>
</dbReference>
<dbReference type="InterPro" id="IPR029051">
    <property type="entry name" value="DUF4352"/>
</dbReference>
<dbReference type="Gene3D" id="2.60.40.1240">
    <property type="match status" value="1"/>
</dbReference>
<protein>
    <submittedName>
        <fullName evidence="3">DUF4352 domain-containing protein</fullName>
    </submittedName>
</protein>
<dbReference type="EMBL" id="JAMYJR010000037">
    <property type="protein sequence ID" value="MCO8275372.1"/>
    <property type="molecule type" value="Genomic_DNA"/>
</dbReference>
<sequence length="169" mass="17494">MAGVGTYFAYGTSEETVAPVTPTATAGEIAAATVEAAPAQPVVTASEGTLFVSISKTECGAATVGPADLPLAAEGEFCLVTMAVRNTGREPRLLDPGAQRAVDEHGRSHRVAEQAAVFVNDQDPSLLDRIPPGATRYGVLPFDVPKGARLAVFMLHKSPHSTGVRVPLS</sequence>
<dbReference type="InterPro" id="IPR029050">
    <property type="entry name" value="Immunoprotect_excell_Ig-like"/>
</dbReference>
<dbReference type="Proteomes" id="UP001523369">
    <property type="component" value="Unassembled WGS sequence"/>
</dbReference>
<evidence type="ECO:0000313" key="3">
    <source>
        <dbReference type="EMBL" id="MCO8275372.1"/>
    </source>
</evidence>
<evidence type="ECO:0000313" key="4">
    <source>
        <dbReference type="Proteomes" id="UP001523369"/>
    </source>
</evidence>
<evidence type="ECO:0000256" key="1">
    <source>
        <dbReference type="ARBA" id="ARBA00022729"/>
    </source>
</evidence>
<keyword evidence="4" id="KW-1185">Reference proteome</keyword>
<gene>
    <name evidence="3" type="ORF">M1L60_32795</name>
</gene>
<organism evidence="3 4">
    <name type="scientific">Paractinoplanes aksuensis</name>
    <dbReference type="NCBI Taxonomy" id="2939490"/>
    <lineage>
        <taxon>Bacteria</taxon>
        <taxon>Bacillati</taxon>
        <taxon>Actinomycetota</taxon>
        <taxon>Actinomycetes</taxon>
        <taxon>Micromonosporales</taxon>
        <taxon>Micromonosporaceae</taxon>
        <taxon>Paractinoplanes</taxon>
    </lineage>
</organism>